<name>A0AAD8XCB5_GLOAC</name>
<protein>
    <submittedName>
        <fullName evidence="1">Uncharacterized protein</fullName>
    </submittedName>
</protein>
<reference evidence="1" key="1">
    <citation type="submission" date="2021-12" db="EMBL/GenBank/DDBJ databases">
        <title>Comparative genomics, transcriptomics and evolutionary studies reveal genomic signatures of adaptation to plant cell wall in hemibiotrophic fungi.</title>
        <authorList>
            <consortium name="DOE Joint Genome Institute"/>
            <person name="Baroncelli R."/>
            <person name="Diaz J.F."/>
            <person name="Benocci T."/>
            <person name="Peng M."/>
            <person name="Battaglia E."/>
            <person name="Haridas S."/>
            <person name="Andreopoulos W."/>
            <person name="Labutti K."/>
            <person name="Pangilinan J."/>
            <person name="Floch G.L."/>
            <person name="Makela M.R."/>
            <person name="Henrissat B."/>
            <person name="Grigoriev I.V."/>
            <person name="Crouch J.A."/>
            <person name="De Vries R.P."/>
            <person name="Sukno S.A."/>
            <person name="Thon M.R."/>
        </authorList>
    </citation>
    <scope>NUCLEOTIDE SEQUENCE</scope>
    <source>
        <strain evidence="1">CBS 112980</strain>
    </source>
</reference>
<keyword evidence="2" id="KW-1185">Reference proteome</keyword>
<dbReference type="GeneID" id="85385148"/>
<gene>
    <name evidence="1" type="ORF">BDZ83DRAFT_135990</name>
</gene>
<sequence length="178" mass="19792">MLGDSDGDGMAEPCHWEACISTALASLGPSLAGHPAAINHGQRTTVAVSRCTIYYSNDDDSHTRQFVSFTSLRLVCFLQFAHHADFCAPDLPLISAQGKAFPTYTRRRFLTPLRMVIGNAQPGAVMERSATYYGLLKLAAMTLDQVESVTLPFLRSYAYLHTCHPPTPRSGFRMWHYY</sequence>
<proteinExistence type="predicted"/>
<comment type="caution">
    <text evidence="1">The sequence shown here is derived from an EMBL/GenBank/DDBJ whole genome shotgun (WGS) entry which is preliminary data.</text>
</comment>
<evidence type="ECO:0000313" key="2">
    <source>
        <dbReference type="Proteomes" id="UP001244207"/>
    </source>
</evidence>
<dbReference type="RefSeq" id="XP_060358630.1">
    <property type="nucleotide sequence ID" value="XM_060501249.1"/>
</dbReference>
<dbReference type="EMBL" id="JAHMHS010000179">
    <property type="protein sequence ID" value="KAK1709719.1"/>
    <property type="molecule type" value="Genomic_DNA"/>
</dbReference>
<dbReference type="AlphaFoldDB" id="A0AAD8XCB5"/>
<organism evidence="1 2">
    <name type="scientific">Glomerella acutata</name>
    <name type="common">Colletotrichum acutatum</name>
    <dbReference type="NCBI Taxonomy" id="27357"/>
    <lineage>
        <taxon>Eukaryota</taxon>
        <taxon>Fungi</taxon>
        <taxon>Dikarya</taxon>
        <taxon>Ascomycota</taxon>
        <taxon>Pezizomycotina</taxon>
        <taxon>Sordariomycetes</taxon>
        <taxon>Hypocreomycetidae</taxon>
        <taxon>Glomerellales</taxon>
        <taxon>Glomerellaceae</taxon>
        <taxon>Colletotrichum</taxon>
        <taxon>Colletotrichum acutatum species complex</taxon>
    </lineage>
</organism>
<evidence type="ECO:0000313" key="1">
    <source>
        <dbReference type="EMBL" id="KAK1709719.1"/>
    </source>
</evidence>
<dbReference type="Proteomes" id="UP001244207">
    <property type="component" value="Unassembled WGS sequence"/>
</dbReference>
<accession>A0AAD8XCB5</accession>